<name>A0ABT9MIB6_9DEIO</name>
<accession>A0ABT9MIB6</accession>
<proteinExistence type="predicted"/>
<dbReference type="Proteomes" id="UP001232163">
    <property type="component" value="Unassembled WGS sequence"/>
</dbReference>
<reference evidence="2 3" key="1">
    <citation type="submission" date="2023-07" db="EMBL/GenBank/DDBJ databases">
        <title>Genomic Encyclopedia of Type Strains, Phase IV (KMG-IV): sequencing the most valuable type-strain genomes for metagenomic binning, comparative biology and taxonomic classification.</title>
        <authorList>
            <person name="Goeker M."/>
        </authorList>
    </citation>
    <scope>NUCLEOTIDE SEQUENCE [LARGE SCALE GENOMIC DNA]</scope>
    <source>
        <strain evidence="2 3">NIO-1023</strain>
    </source>
</reference>
<keyword evidence="1" id="KW-0732">Signal</keyword>
<dbReference type="EMBL" id="JAURUR010000021">
    <property type="protein sequence ID" value="MDP9766196.1"/>
    <property type="molecule type" value="Genomic_DNA"/>
</dbReference>
<evidence type="ECO:0000313" key="2">
    <source>
        <dbReference type="EMBL" id="MDP9766196.1"/>
    </source>
</evidence>
<keyword evidence="3" id="KW-1185">Reference proteome</keyword>
<gene>
    <name evidence="2" type="ORF">QO006_003660</name>
</gene>
<evidence type="ECO:0008006" key="4">
    <source>
        <dbReference type="Google" id="ProtNLM"/>
    </source>
</evidence>
<feature type="chain" id="PRO_5045174479" description="FG-GAP repeat-containing protein" evidence="1">
    <location>
        <begin position="26"/>
        <end position="189"/>
    </location>
</feature>
<dbReference type="RefSeq" id="WP_307469168.1">
    <property type="nucleotide sequence ID" value="NZ_JAURUR010000021.1"/>
</dbReference>
<organism evidence="2 3">
    <name type="scientific">Deinococcus enclensis</name>
    <dbReference type="NCBI Taxonomy" id="1049582"/>
    <lineage>
        <taxon>Bacteria</taxon>
        <taxon>Thermotogati</taxon>
        <taxon>Deinococcota</taxon>
        <taxon>Deinococci</taxon>
        <taxon>Deinococcales</taxon>
        <taxon>Deinococcaceae</taxon>
        <taxon>Deinococcus</taxon>
    </lineage>
</organism>
<feature type="signal peptide" evidence="1">
    <location>
        <begin position="1"/>
        <end position="25"/>
    </location>
</feature>
<evidence type="ECO:0000313" key="3">
    <source>
        <dbReference type="Proteomes" id="UP001232163"/>
    </source>
</evidence>
<comment type="caution">
    <text evidence="2">The sequence shown here is derived from an EMBL/GenBank/DDBJ whole genome shotgun (WGS) entry which is preliminary data.</text>
</comment>
<sequence>MTRPRRRRAAGPVMVALLLGSAALGGGGSQEREATAGPCRALKLPAGWDVRSSAYADVTGDGSPECVLSVWRPWADWPIARWSSRPTPIKRNRDARGDSAHIAVLRPLPGGAFRNVWVGSALFQPVTALAVLPDGTLATLETTYARGRQASSVALSLWHWTGFGFGLVQRRTVRATTLQVGADGVLVAR</sequence>
<protein>
    <recommendedName>
        <fullName evidence="4">FG-GAP repeat-containing protein</fullName>
    </recommendedName>
</protein>
<evidence type="ECO:0000256" key="1">
    <source>
        <dbReference type="SAM" id="SignalP"/>
    </source>
</evidence>